<evidence type="ECO:0008006" key="4">
    <source>
        <dbReference type="Google" id="ProtNLM"/>
    </source>
</evidence>
<evidence type="ECO:0000313" key="3">
    <source>
        <dbReference type="Proteomes" id="UP000627205"/>
    </source>
</evidence>
<accession>A0A8J3F2S7</accession>
<dbReference type="EMBL" id="BMDP01000001">
    <property type="protein sequence ID" value="GGI52847.1"/>
    <property type="molecule type" value="Genomic_DNA"/>
</dbReference>
<organism evidence="2 3">
    <name type="scientific">Oxalicibacterium solurbis</name>
    <dbReference type="NCBI Taxonomy" id="69280"/>
    <lineage>
        <taxon>Bacteria</taxon>
        <taxon>Pseudomonadati</taxon>
        <taxon>Pseudomonadota</taxon>
        <taxon>Betaproteobacteria</taxon>
        <taxon>Burkholderiales</taxon>
        <taxon>Oxalobacteraceae</taxon>
        <taxon>Oxalicibacterium</taxon>
    </lineage>
</organism>
<reference evidence="2" key="1">
    <citation type="journal article" date="2014" name="Int. J. Syst. Evol. Microbiol.">
        <title>Complete genome sequence of Corynebacterium casei LMG S-19264T (=DSM 44701T), isolated from a smear-ripened cheese.</title>
        <authorList>
            <consortium name="US DOE Joint Genome Institute (JGI-PGF)"/>
            <person name="Walter F."/>
            <person name="Albersmeier A."/>
            <person name="Kalinowski J."/>
            <person name="Ruckert C."/>
        </authorList>
    </citation>
    <scope>NUCLEOTIDE SEQUENCE</scope>
    <source>
        <strain evidence="2">CCM 7664</strain>
    </source>
</reference>
<keyword evidence="1" id="KW-0812">Transmembrane</keyword>
<comment type="caution">
    <text evidence="2">The sequence shown here is derived from an EMBL/GenBank/DDBJ whole genome shotgun (WGS) entry which is preliminary data.</text>
</comment>
<evidence type="ECO:0000313" key="2">
    <source>
        <dbReference type="EMBL" id="GGI52847.1"/>
    </source>
</evidence>
<dbReference type="RefSeq" id="WP_188418882.1">
    <property type="nucleotide sequence ID" value="NZ_BMDP01000001.1"/>
</dbReference>
<sequence>MPELHDIFLRFWDDLMSRPNGPYGVRFILQPLTAAVVAIIDGIRDAHSGRAPYLWTILSTSGKRKTHLHEGIKATARILIAGMAMEVLYQVKTLHTFYIGEAIVIVICLAFLPYLLLRGPATRIARYCIARREKGTQP</sequence>
<name>A0A8J3F2S7_9BURK</name>
<dbReference type="Proteomes" id="UP000627205">
    <property type="component" value="Unassembled WGS sequence"/>
</dbReference>
<protein>
    <recommendedName>
        <fullName evidence="4">Transmembrane protein</fullName>
    </recommendedName>
</protein>
<keyword evidence="1" id="KW-1133">Transmembrane helix</keyword>
<proteinExistence type="predicted"/>
<keyword evidence="3" id="KW-1185">Reference proteome</keyword>
<reference evidence="2" key="2">
    <citation type="submission" date="2020-09" db="EMBL/GenBank/DDBJ databases">
        <authorList>
            <person name="Sun Q."/>
            <person name="Sedlacek I."/>
        </authorList>
    </citation>
    <scope>NUCLEOTIDE SEQUENCE</scope>
    <source>
        <strain evidence="2">CCM 7664</strain>
    </source>
</reference>
<evidence type="ECO:0000256" key="1">
    <source>
        <dbReference type="SAM" id="Phobius"/>
    </source>
</evidence>
<dbReference type="AlphaFoldDB" id="A0A8J3F2S7"/>
<gene>
    <name evidence="2" type="ORF">GCM10011430_00210</name>
</gene>
<feature type="transmembrane region" description="Helical" evidence="1">
    <location>
        <begin position="97"/>
        <end position="117"/>
    </location>
</feature>
<keyword evidence="1" id="KW-0472">Membrane</keyword>